<keyword evidence="1" id="KW-1133">Transmembrane helix</keyword>
<evidence type="ECO:0000313" key="3">
    <source>
        <dbReference type="EMBL" id="EKV32428.1"/>
    </source>
</evidence>
<dbReference type="InterPro" id="IPR013783">
    <property type="entry name" value="Ig-like_fold"/>
</dbReference>
<dbReference type="STRING" id="1238182.C882_2507"/>
<keyword evidence="2" id="KW-0732">Signal</keyword>
<dbReference type="Gene3D" id="2.60.40.10">
    <property type="entry name" value="Immunoglobulins"/>
    <property type="match status" value="1"/>
</dbReference>
<dbReference type="OrthoDB" id="8447011at2"/>
<organism evidence="3 4">
    <name type="scientific">Caenispirillum salinarum AK4</name>
    <dbReference type="NCBI Taxonomy" id="1238182"/>
    <lineage>
        <taxon>Bacteria</taxon>
        <taxon>Pseudomonadati</taxon>
        <taxon>Pseudomonadota</taxon>
        <taxon>Alphaproteobacteria</taxon>
        <taxon>Rhodospirillales</taxon>
        <taxon>Novispirillaceae</taxon>
        <taxon>Caenispirillum</taxon>
    </lineage>
</organism>
<feature type="chain" id="PRO_5003930270" description="Additional component NikL of nickel ECF transporter" evidence="2">
    <location>
        <begin position="23"/>
        <end position="168"/>
    </location>
</feature>
<feature type="signal peptide" evidence="2">
    <location>
        <begin position="1"/>
        <end position="22"/>
    </location>
</feature>
<evidence type="ECO:0000256" key="1">
    <source>
        <dbReference type="SAM" id="Phobius"/>
    </source>
</evidence>
<comment type="caution">
    <text evidence="3">The sequence shown here is derived from an EMBL/GenBank/DDBJ whole genome shotgun (WGS) entry which is preliminary data.</text>
</comment>
<evidence type="ECO:0000256" key="2">
    <source>
        <dbReference type="SAM" id="SignalP"/>
    </source>
</evidence>
<keyword evidence="1" id="KW-0812">Transmembrane</keyword>
<reference evidence="3 4" key="1">
    <citation type="journal article" date="2013" name="Genome Announc.">
        <title>Draft Genome Sequence of an Alphaproteobacterium, Caenispirillum salinarum AK4(T), Isolated from a Solar Saltern.</title>
        <authorList>
            <person name="Khatri I."/>
            <person name="Singh A."/>
            <person name="Korpole S."/>
            <person name="Pinnaka A.K."/>
            <person name="Subramanian S."/>
        </authorList>
    </citation>
    <scope>NUCLEOTIDE SEQUENCE [LARGE SCALE GENOMIC DNA]</scope>
    <source>
        <strain evidence="3 4">AK4</strain>
    </source>
</reference>
<name>K9HQ55_9PROT</name>
<dbReference type="AlphaFoldDB" id="K9HQ55"/>
<keyword evidence="4" id="KW-1185">Reference proteome</keyword>
<feature type="transmembrane region" description="Helical" evidence="1">
    <location>
        <begin position="143"/>
        <end position="162"/>
    </location>
</feature>
<sequence>MRKRLSLLLAAALLLPTIGAKAGEVMAFASTVNGVIRGDIEPAAPGAVVTVTAPDGTVLGETAMDEDGAFTFTPTRTVDHTFAANLGEGLVARLTVPAEDIAAAAAPAPEDLRVLIAEAVEAQVRPLRRDLLAYKDSVGLMDALGGLGYIFGIFGVAAWIMSRRRPAA</sequence>
<evidence type="ECO:0008006" key="5">
    <source>
        <dbReference type="Google" id="ProtNLM"/>
    </source>
</evidence>
<dbReference type="eggNOG" id="COG0310">
    <property type="taxonomic scope" value="Bacteria"/>
</dbReference>
<dbReference type="RefSeq" id="WP_009538916.1">
    <property type="nucleotide sequence ID" value="NZ_ANHY01000003.1"/>
</dbReference>
<evidence type="ECO:0000313" key="4">
    <source>
        <dbReference type="Proteomes" id="UP000009881"/>
    </source>
</evidence>
<keyword evidence="1" id="KW-0472">Membrane</keyword>
<accession>K9HQ55</accession>
<protein>
    <recommendedName>
        <fullName evidence="5">Additional component NikL of nickel ECF transporter</fullName>
    </recommendedName>
</protein>
<dbReference type="EMBL" id="ANHY01000003">
    <property type="protein sequence ID" value="EKV32428.1"/>
    <property type="molecule type" value="Genomic_DNA"/>
</dbReference>
<gene>
    <name evidence="3" type="ORF">C882_2507</name>
</gene>
<proteinExistence type="predicted"/>
<dbReference type="Proteomes" id="UP000009881">
    <property type="component" value="Unassembled WGS sequence"/>
</dbReference>